<gene>
    <name evidence="15" type="primary">LOC108738403</name>
</gene>
<dbReference type="Gene3D" id="2.30.29.30">
    <property type="entry name" value="Pleckstrin-homology domain (PH domain)/Phosphotyrosine-binding domain (PTB)"/>
    <property type="match status" value="1"/>
</dbReference>
<comment type="similarity">
    <text evidence="3">Belongs to the protein-tyrosine phosphatase family. Non-receptor class subfamily.</text>
</comment>
<feature type="region of interest" description="Disordered" evidence="10">
    <location>
        <begin position="725"/>
        <end position="760"/>
    </location>
</feature>
<dbReference type="CDD" id="cd17099">
    <property type="entry name" value="FERM_F1_PTPN14_like"/>
    <property type="match status" value="1"/>
</dbReference>
<dbReference type="InterPro" id="IPR003595">
    <property type="entry name" value="Tyr_Pase_cat"/>
</dbReference>
<evidence type="ECO:0000259" key="11">
    <source>
        <dbReference type="PROSITE" id="PS50055"/>
    </source>
</evidence>
<dbReference type="GO" id="GO:0004725">
    <property type="term" value="F:protein tyrosine phosphatase activity"/>
    <property type="evidence" value="ECO:0007669"/>
    <property type="project" value="UniProtKB-EC"/>
</dbReference>
<dbReference type="PROSITE" id="PS50057">
    <property type="entry name" value="FERM_3"/>
    <property type="match status" value="1"/>
</dbReference>
<feature type="domain" description="FERM" evidence="13">
    <location>
        <begin position="21"/>
        <end position="309"/>
    </location>
</feature>
<feature type="compositionally biased region" description="Basic and acidic residues" evidence="10">
    <location>
        <begin position="845"/>
        <end position="866"/>
    </location>
</feature>
<dbReference type="PRINTS" id="PR00700">
    <property type="entry name" value="PRTYPHPHTASE"/>
</dbReference>
<dbReference type="SMART" id="SM01196">
    <property type="entry name" value="FERM_C"/>
    <property type="match status" value="1"/>
</dbReference>
<dbReference type="EC" id="3.1.3.48" evidence="4"/>
<dbReference type="GO" id="GO:0005856">
    <property type="term" value="C:cytoskeleton"/>
    <property type="evidence" value="ECO:0007669"/>
    <property type="project" value="UniProtKB-SubCell"/>
</dbReference>
<dbReference type="GO" id="GO:0009887">
    <property type="term" value="P:animal organ morphogenesis"/>
    <property type="evidence" value="ECO:0007669"/>
    <property type="project" value="UniProtKB-ARBA"/>
</dbReference>
<dbReference type="PRINTS" id="PR00935">
    <property type="entry name" value="BAND41"/>
</dbReference>
<dbReference type="InterPro" id="IPR035963">
    <property type="entry name" value="FERM_2"/>
</dbReference>
<keyword evidence="7" id="KW-0904">Protein phosphatase</keyword>
<evidence type="ECO:0000256" key="7">
    <source>
        <dbReference type="ARBA" id="ARBA00022912"/>
    </source>
</evidence>
<keyword evidence="9" id="KW-0206">Cytoskeleton</keyword>
<dbReference type="CTD" id="33882"/>
<comment type="subcellular location">
    <subcellularLocation>
        <location evidence="2">Cell junction</location>
    </subcellularLocation>
    <subcellularLocation>
        <location evidence="1">Cytoplasm</location>
        <location evidence="1">Cytoskeleton</location>
    </subcellularLocation>
</comment>
<dbReference type="SMART" id="SM00404">
    <property type="entry name" value="PTPc_motif"/>
    <property type="match status" value="1"/>
</dbReference>
<accession>A0A7F5REE0</accession>
<name>A0A7F5REE0_AGRPL</name>
<feature type="domain" description="Tyrosine specific protein phosphatases" evidence="12">
    <location>
        <begin position="1081"/>
        <end position="1162"/>
    </location>
</feature>
<protein>
    <recommendedName>
        <fullName evidence="4">protein-tyrosine-phosphatase</fullName>
        <ecNumber evidence="4">3.1.3.48</ecNumber>
    </recommendedName>
</protein>
<dbReference type="InterPro" id="IPR019749">
    <property type="entry name" value="Band_41_domain"/>
</dbReference>
<dbReference type="Gene3D" id="1.20.80.10">
    <property type="match status" value="1"/>
</dbReference>
<dbReference type="SMART" id="SM00295">
    <property type="entry name" value="B41"/>
    <property type="match status" value="1"/>
</dbReference>
<dbReference type="SUPFAM" id="SSF52799">
    <property type="entry name" value="(Phosphotyrosine protein) phosphatases II"/>
    <property type="match status" value="1"/>
</dbReference>
<keyword evidence="5" id="KW-0963">Cytoplasm</keyword>
<dbReference type="InParanoid" id="A0A7F5REE0"/>
<keyword evidence="14" id="KW-1185">Reference proteome</keyword>
<keyword evidence="8" id="KW-0965">Cell junction</keyword>
<dbReference type="OrthoDB" id="10012364at2759"/>
<feature type="region of interest" description="Disordered" evidence="10">
    <location>
        <begin position="817"/>
        <end position="882"/>
    </location>
</feature>
<dbReference type="SUPFAM" id="SSF54236">
    <property type="entry name" value="Ubiquitin-like"/>
    <property type="match status" value="1"/>
</dbReference>
<sequence length="1286" mass="146417">MPFKLKLKKSRHYSVVSKTLFVISVEMLDSTNIECTLSSESTGQDCLDIVCQKLGLNQPKFFGLQYMSRSKDRYLCWLELDKPIKRQLDKHSRNLCLYLRVMYYILSGCKLLNDEVTRYHYFLQLKMDVIDGRISCTPQQAVELASYCMQAEFGNYDVERHTAHYLKDFQLFPKSFTDPTLLETLTDAAIRQHAALHSLPQGTAEEYYICACQKLDGYGQELFSVKDHSNEDAVLGVSLTGVTVFYPNGKEGRSYGWIDISNVINHKRDFAIESVIGSERTEFHFSDVECAKNAWRFCVLQHMFYRQYEMSNSPEHTEKGPPIFQQTHVEGSLCKLESYEDVTNSQPWNRSSSLQALNQRAQSTSCLDLNTPTDIDKLRSLLPSYRPAPDYDIAVQQKYRNSSSAIPPAREPLRNARAMLYSSQPEIHQPDTYSSHLRYPDVTHNNIEQKNIMSGLYKTSYSQSQVLNTDNQQLIDLAERMRLLNLYKPPPPYPSNRISSNSTPDLPGISQQYAKPHSNFIHSLVSGSSPDLVSNTGILNHQHYLRQYGTTVYTNQHPIHRSHSYLPAPQHGTYENLASIFDSNIMGRPQALIVDNPNITKHIKKVYDEHGNIIYCMPANMKQILQENQLPSSGFVVTRTNQSRLHEPNNTNEPIYENIPLPWQNENSQMRSRAQSIQSAPEISQVINHALVNALQNKVKLSSQNIENNNHQEKRENLYANIQNNPTTVSTSKTNLSLNNLKDASSSTNSANRSTQNLNGLNSTHAYQKQINKSTTSDLSCVLSQKSNSFLANKSSSIHSSSTNNSVADGSNVSGETFSDLNSSNGSAGKSKKKRWGILIGGRSKSSEKIKSATLGREKAKNKDKNQSNNRHRWSTGLPRMHPLPPSISKETMCQLLENKLADSQLFFEFDKIPKKKQNADFSTALHPDNAKFNRFKDVLPYEENRLRLTPTKENRSGYINASHITATVGSKQRFYIAAQCPTKLTIPHFWQCVWEAEVYLMVQLTDPTEDINYLPNSNERCINASSDYQIWWEFSQKTGHCITSKVRLCQVTSRRYRTLWHLHYTDWGEHGCPHSVAHFLGFLEELQSVQQHSLDEIPLGHNKNPPVFVHCTAGVGRTGLTILADLLLYTLDHNQEVDVPRVVGLLRHQRPYMVQTIAQYRFVYSLLKTKVTEEKPSDIWIFDQKLDSSPDGIMTEIMWKYDGEGCARCNKNQWDNGDWVLPEPDKSIWQVDKDSLRNIWNGGEICTDCCSSNGRGKFPLQSQLREDISQDENLYGTPAGSRGKL</sequence>
<evidence type="ECO:0000259" key="12">
    <source>
        <dbReference type="PROSITE" id="PS50056"/>
    </source>
</evidence>
<dbReference type="FunFam" id="1.20.80.10:FF:000014">
    <property type="entry name" value="Tyrosine-protein phosphatase non-receptor type"/>
    <property type="match status" value="1"/>
</dbReference>
<evidence type="ECO:0000256" key="6">
    <source>
        <dbReference type="ARBA" id="ARBA00022801"/>
    </source>
</evidence>
<dbReference type="InterPro" id="IPR014352">
    <property type="entry name" value="FERM/acyl-CoA-bd_prot_sf"/>
</dbReference>
<dbReference type="CDD" id="cd13188">
    <property type="entry name" value="FERM_C_PTPN14_PTPN21"/>
    <property type="match status" value="1"/>
</dbReference>
<dbReference type="PROSITE" id="PS50056">
    <property type="entry name" value="TYR_PHOSPHATASE_2"/>
    <property type="match status" value="1"/>
</dbReference>
<dbReference type="InterPro" id="IPR029021">
    <property type="entry name" value="Prot-tyrosine_phosphatase-like"/>
</dbReference>
<dbReference type="InterPro" id="IPR019747">
    <property type="entry name" value="FERM_CS"/>
</dbReference>
<evidence type="ECO:0000256" key="5">
    <source>
        <dbReference type="ARBA" id="ARBA00022490"/>
    </source>
</evidence>
<feature type="domain" description="Tyrosine-protein phosphatase" evidence="11">
    <location>
        <begin position="906"/>
        <end position="1171"/>
    </location>
</feature>
<dbReference type="FunCoup" id="A0A7F5REE0">
    <property type="interactions" value="438"/>
</dbReference>
<evidence type="ECO:0000256" key="10">
    <source>
        <dbReference type="SAM" id="MobiDB-lite"/>
    </source>
</evidence>
<dbReference type="Pfam" id="PF09380">
    <property type="entry name" value="FERM_C"/>
    <property type="match status" value="1"/>
</dbReference>
<dbReference type="GO" id="GO:0071944">
    <property type="term" value="C:cell periphery"/>
    <property type="evidence" value="ECO:0007669"/>
    <property type="project" value="UniProtKB-ARBA"/>
</dbReference>
<dbReference type="PROSITE" id="PS00383">
    <property type="entry name" value="TYR_PHOSPHATASE_1"/>
    <property type="match status" value="1"/>
</dbReference>
<evidence type="ECO:0000313" key="15">
    <source>
        <dbReference type="RefSeq" id="XP_025834332.1"/>
    </source>
</evidence>
<proteinExistence type="inferred from homology"/>
<dbReference type="Pfam" id="PF09379">
    <property type="entry name" value="FERM_N"/>
    <property type="match status" value="1"/>
</dbReference>
<dbReference type="Gene3D" id="3.10.20.90">
    <property type="entry name" value="Phosphatidylinositol 3-kinase Catalytic Subunit, Chain A, domain 1"/>
    <property type="match status" value="1"/>
</dbReference>
<dbReference type="Pfam" id="PF00102">
    <property type="entry name" value="Y_phosphatase"/>
    <property type="match status" value="1"/>
</dbReference>
<dbReference type="Proteomes" id="UP000192223">
    <property type="component" value="Unplaced"/>
</dbReference>
<dbReference type="CDD" id="cd14473">
    <property type="entry name" value="FERM_B-lobe"/>
    <property type="match status" value="1"/>
</dbReference>
<dbReference type="InterPro" id="IPR000242">
    <property type="entry name" value="PTP_cat"/>
</dbReference>
<evidence type="ECO:0000259" key="13">
    <source>
        <dbReference type="PROSITE" id="PS50057"/>
    </source>
</evidence>
<dbReference type="PANTHER" id="PTHR45706:SF1">
    <property type="entry name" value="PEZ, ISOFORM A"/>
    <property type="match status" value="1"/>
</dbReference>
<dbReference type="GO" id="GO:0070161">
    <property type="term" value="C:anchoring junction"/>
    <property type="evidence" value="ECO:0007669"/>
    <property type="project" value="UniProtKB-SubCell"/>
</dbReference>
<organism evidence="14 15">
    <name type="scientific">Agrilus planipennis</name>
    <name type="common">Emerald ash borer</name>
    <name type="synonym">Agrilus marcopoli</name>
    <dbReference type="NCBI Taxonomy" id="224129"/>
    <lineage>
        <taxon>Eukaryota</taxon>
        <taxon>Metazoa</taxon>
        <taxon>Ecdysozoa</taxon>
        <taxon>Arthropoda</taxon>
        <taxon>Hexapoda</taxon>
        <taxon>Insecta</taxon>
        <taxon>Pterygota</taxon>
        <taxon>Neoptera</taxon>
        <taxon>Endopterygota</taxon>
        <taxon>Coleoptera</taxon>
        <taxon>Polyphaga</taxon>
        <taxon>Elateriformia</taxon>
        <taxon>Buprestoidea</taxon>
        <taxon>Buprestidae</taxon>
        <taxon>Agrilinae</taxon>
        <taxon>Agrilus</taxon>
    </lineage>
</organism>
<evidence type="ECO:0000256" key="4">
    <source>
        <dbReference type="ARBA" id="ARBA00013064"/>
    </source>
</evidence>
<evidence type="ECO:0000256" key="2">
    <source>
        <dbReference type="ARBA" id="ARBA00004282"/>
    </source>
</evidence>
<dbReference type="Pfam" id="PF00373">
    <property type="entry name" value="FERM_M"/>
    <property type="match status" value="1"/>
</dbReference>
<keyword evidence="6" id="KW-0378">Hydrolase</keyword>
<dbReference type="InterPro" id="IPR041782">
    <property type="entry name" value="PTPN14/21_FERM_C"/>
</dbReference>
<dbReference type="InterPro" id="IPR000299">
    <property type="entry name" value="FERM_domain"/>
</dbReference>
<dbReference type="RefSeq" id="XP_025834332.1">
    <property type="nucleotide sequence ID" value="XM_025978547.1"/>
</dbReference>
<dbReference type="PROSITE" id="PS00661">
    <property type="entry name" value="FERM_2"/>
    <property type="match status" value="1"/>
</dbReference>
<dbReference type="InterPro" id="IPR018980">
    <property type="entry name" value="FERM_PH-like_C"/>
</dbReference>
<evidence type="ECO:0000313" key="14">
    <source>
        <dbReference type="Proteomes" id="UP000192223"/>
    </source>
</evidence>
<reference evidence="15" key="1">
    <citation type="submission" date="2025-08" db="UniProtKB">
        <authorList>
            <consortium name="RefSeq"/>
        </authorList>
    </citation>
    <scope>IDENTIFICATION</scope>
    <source>
        <tissue evidence="15">Entire body</tissue>
    </source>
</reference>
<dbReference type="KEGG" id="apln:108738403"/>
<evidence type="ECO:0000256" key="9">
    <source>
        <dbReference type="ARBA" id="ARBA00023212"/>
    </source>
</evidence>
<evidence type="ECO:0000256" key="8">
    <source>
        <dbReference type="ARBA" id="ARBA00022949"/>
    </source>
</evidence>
<dbReference type="GO" id="GO:0048666">
    <property type="term" value="P:neuron development"/>
    <property type="evidence" value="ECO:0007669"/>
    <property type="project" value="UniProtKB-ARBA"/>
</dbReference>
<feature type="compositionally biased region" description="Low complexity" evidence="10">
    <location>
        <begin position="744"/>
        <end position="755"/>
    </location>
</feature>
<evidence type="ECO:0000256" key="3">
    <source>
        <dbReference type="ARBA" id="ARBA00009649"/>
    </source>
</evidence>
<dbReference type="SUPFAM" id="SSF50729">
    <property type="entry name" value="PH domain-like"/>
    <property type="match status" value="1"/>
</dbReference>
<dbReference type="InterPro" id="IPR029071">
    <property type="entry name" value="Ubiquitin-like_domsf"/>
</dbReference>
<dbReference type="GeneID" id="108738403"/>
<dbReference type="InterPro" id="IPR011993">
    <property type="entry name" value="PH-like_dom_sf"/>
</dbReference>
<dbReference type="SUPFAM" id="SSF47031">
    <property type="entry name" value="Second domain of FERM"/>
    <property type="match status" value="1"/>
</dbReference>
<dbReference type="FunFam" id="3.10.20.90:FF:000039">
    <property type="entry name" value="Tyrosine-protein phosphatase non-receptor type"/>
    <property type="match status" value="1"/>
</dbReference>
<feature type="compositionally biased region" description="Polar residues" evidence="10">
    <location>
        <begin position="725"/>
        <end position="743"/>
    </location>
</feature>
<dbReference type="PROSITE" id="PS50055">
    <property type="entry name" value="TYR_PHOSPHATASE_PTP"/>
    <property type="match status" value="1"/>
</dbReference>
<dbReference type="InterPro" id="IPR019748">
    <property type="entry name" value="FERM_central"/>
</dbReference>
<dbReference type="InterPro" id="IPR018979">
    <property type="entry name" value="FERM_N"/>
</dbReference>
<dbReference type="InterPro" id="IPR016130">
    <property type="entry name" value="Tyr_Pase_AS"/>
</dbReference>
<dbReference type="SMART" id="SM00194">
    <property type="entry name" value="PTPc"/>
    <property type="match status" value="1"/>
</dbReference>
<dbReference type="InterPro" id="IPR000387">
    <property type="entry name" value="Tyr_Pase_dom"/>
</dbReference>
<dbReference type="Gene3D" id="3.90.190.10">
    <property type="entry name" value="Protein tyrosine phosphatase superfamily"/>
    <property type="match status" value="1"/>
</dbReference>
<dbReference type="PANTHER" id="PTHR45706">
    <property type="entry name" value="TYROSINE-PROTEIN PHOSPHATASE"/>
    <property type="match status" value="1"/>
</dbReference>
<evidence type="ECO:0000256" key="1">
    <source>
        <dbReference type="ARBA" id="ARBA00004245"/>
    </source>
</evidence>